<gene>
    <name evidence="4" type="ORF">CIPAW_16G010500</name>
</gene>
<keyword evidence="5" id="KW-1185">Reference proteome</keyword>
<dbReference type="AlphaFoldDB" id="A0A8T1N6B2"/>
<evidence type="ECO:0000256" key="1">
    <source>
        <dbReference type="ARBA" id="ARBA00009995"/>
    </source>
</evidence>
<evidence type="ECO:0000256" key="2">
    <source>
        <dbReference type="ARBA" id="ARBA00022676"/>
    </source>
</evidence>
<evidence type="ECO:0000256" key="3">
    <source>
        <dbReference type="ARBA" id="ARBA00022679"/>
    </source>
</evidence>
<dbReference type="PANTHER" id="PTHR48047:SF218">
    <property type="entry name" value="GLYCOSYLTRANSFERASE"/>
    <property type="match status" value="1"/>
</dbReference>
<dbReference type="Pfam" id="PF00201">
    <property type="entry name" value="UDPGT"/>
    <property type="match status" value="1"/>
</dbReference>
<proteinExistence type="inferred from homology"/>
<comment type="caution">
    <text evidence="4">The sequence shown here is derived from an EMBL/GenBank/DDBJ whole genome shotgun (WGS) entry which is preliminary data.</text>
</comment>
<keyword evidence="3" id="KW-0808">Transferase</keyword>
<accession>A0A8T1N6B2</accession>
<dbReference type="EMBL" id="CM031824">
    <property type="protein sequence ID" value="KAG6624213.1"/>
    <property type="molecule type" value="Genomic_DNA"/>
</dbReference>
<dbReference type="FunFam" id="3.40.50.2000:FF:000107">
    <property type="entry name" value="Glycosyltransferase"/>
    <property type="match status" value="1"/>
</dbReference>
<dbReference type="PANTHER" id="PTHR48047">
    <property type="entry name" value="GLYCOSYLTRANSFERASE"/>
    <property type="match status" value="1"/>
</dbReference>
<protein>
    <recommendedName>
        <fullName evidence="6">Glycosyltransferase</fullName>
    </recommendedName>
</protein>
<dbReference type="CDD" id="cd03784">
    <property type="entry name" value="GT1_Gtf-like"/>
    <property type="match status" value="1"/>
</dbReference>
<comment type="similarity">
    <text evidence="1">Belongs to the UDP-glycosyltransferase family.</text>
</comment>
<reference evidence="4" key="1">
    <citation type="submission" date="2020-12" db="EMBL/GenBank/DDBJ databases">
        <title>WGS assembly of Carya illinoinensis cv. Pawnee.</title>
        <authorList>
            <person name="Platts A."/>
            <person name="Shu S."/>
            <person name="Wright S."/>
            <person name="Barry K."/>
            <person name="Edger P."/>
            <person name="Pires J.C."/>
            <person name="Schmutz J."/>
        </authorList>
    </citation>
    <scope>NUCLEOTIDE SEQUENCE</scope>
    <source>
        <tissue evidence="4">Leaf</tissue>
    </source>
</reference>
<dbReference type="InterPro" id="IPR002213">
    <property type="entry name" value="UDP_glucos_trans"/>
</dbReference>
<evidence type="ECO:0000313" key="4">
    <source>
        <dbReference type="EMBL" id="KAG6624213.1"/>
    </source>
</evidence>
<dbReference type="GO" id="GO:0035251">
    <property type="term" value="F:UDP-glucosyltransferase activity"/>
    <property type="evidence" value="ECO:0007669"/>
    <property type="project" value="TreeGrafter"/>
</dbReference>
<evidence type="ECO:0008006" key="6">
    <source>
        <dbReference type="Google" id="ProtNLM"/>
    </source>
</evidence>
<organism evidence="4 5">
    <name type="scientific">Carya illinoinensis</name>
    <name type="common">Pecan</name>
    <dbReference type="NCBI Taxonomy" id="32201"/>
    <lineage>
        <taxon>Eukaryota</taxon>
        <taxon>Viridiplantae</taxon>
        <taxon>Streptophyta</taxon>
        <taxon>Embryophyta</taxon>
        <taxon>Tracheophyta</taxon>
        <taxon>Spermatophyta</taxon>
        <taxon>Magnoliopsida</taxon>
        <taxon>eudicotyledons</taxon>
        <taxon>Gunneridae</taxon>
        <taxon>Pentapetalae</taxon>
        <taxon>rosids</taxon>
        <taxon>fabids</taxon>
        <taxon>Fagales</taxon>
        <taxon>Juglandaceae</taxon>
        <taxon>Carya</taxon>
    </lineage>
</organism>
<keyword evidence="2" id="KW-0328">Glycosyltransferase</keyword>
<dbReference type="Proteomes" id="UP000811609">
    <property type="component" value="Chromosome 16"/>
</dbReference>
<name>A0A8T1N6B2_CARIL</name>
<evidence type="ECO:0000313" key="5">
    <source>
        <dbReference type="Proteomes" id="UP000811609"/>
    </source>
</evidence>
<sequence>MAAARPPLHLVIFPYMAQGHTIPLLDISKAFAIRGLNVVIITTPSNAPFIVSETSKHPNISLSIIPFPTVPELPEGCENTADLPSMALLSTFIEAIKKMKQPFERVLRNMIADGHPPICVISDFFLSWTLDSCRSFGIPRIVSHGMGVLPMAICKSLTLLPLITKPSTDLDPLELPNLKLPFTLHKADIPEGFLDFDPNEPFARIIIETGEADINSWGVLVNSFEELEGDHVGVFESFYFNNAKAYCLGPLFLYNKLKQEVEVEKVQMQSYSYIKWLEKQTSSNGSAVIYVSFGTQAHLSDNQLDEIAFGLEMAEHPFIWVVRSRTWVAPEVWKERVKEKGLVLHDWADQRSILSHPAIGGFLSHCGWNSLLESISMGVPLLAWPMLGVSDQELNAKFIVLGWGAGLMMPHRGDGGEKNMTVGRDVICDRVKELMGGEKGRKARERAQALGRMARGAVEKGGSSDKKLDQLIDQLKNKNGKSWSI</sequence>